<name>A0A066TUW8_9PSEU</name>
<comment type="caution">
    <text evidence="2">The sequence shown here is derived from an EMBL/GenBank/DDBJ whole genome shotgun (WGS) entry which is preliminary data.</text>
</comment>
<keyword evidence="3" id="KW-1185">Reference proteome</keyword>
<gene>
    <name evidence="2" type="ORF">DV20_29065</name>
</gene>
<protein>
    <submittedName>
        <fullName evidence="2">DNA gyrase inhibitor</fullName>
    </submittedName>
</protein>
<dbReference type="EMBL" id="JMQI01000062">
    <property type="protein sequence ID" value="KDN18645.1"/>
    <property type="molecule type" value="Genomic_DNA"/>
</dbReference>
<dbReference type="STRING" id="287986.DV20_29065"/>
<dbReference type="Gene3D" id="3.20.80.10">
    <property type="entry name" value="Regulatory factor, effector binding domain"/>
    <property type="match status" value="1"/>
</dbReference>
<dbReference type="eggNOG" id="COG4978">
    <property type="taxonomic scope" value="Bacteria"/>
</dbReference>
<dbReference type="InterPro" id="IPR011256">
    <property type="entry name" value="Reg_factor_effector_dom_sf"/>
</dbReference>
<proteinExistence type="predicted"/>
<evidence type="ECO:0000313" key="2">
    <source>
        <dbReference type="EMBL" id="KDN18645.1"/>
    </source>
</evidence>
<dbReference type="RefSeq" id="WP_043785750.1">
    <property type="nucleotide sequence ID" value="NZ_JMQI01000062.1"/>
</dbReference>
<feature type="domain" description="AraC effector-binding" evidence="1">
    <location>
        <begin position="1"/>
        <end position="160"/>
    </location>
</feature>
<accession>A0A066TUW8</accession>
<dbReference type="OrthoDB" id="64208at2"/>
<dbReference type="SUPFAM" id="SSF55136">
    <property type="entry name" value="Probable bacterial effector-binding domain"/>
    <property type="match status" value="1"/>
</dbReference>
<organism evidence="2 3">
    <name type="scientific">Amycolatopsis rifamycinica</name>
    <dbReference type="NCBI Taxonomy" id="287986"/>
    <lineage>
        <taxon>Bacteria</taxon>
        <taxon>Bacillati</taxon>
        <taxon>Actinomycetota</taxon>
        <taxon>Actinomycetes</taxon>
        <taxon>Pseudonocardiales</taxon>
        <taxon>Pseudonocardiaceae</taxon>
        <taxon>Amycolatopsis</taxon>
    </lineage>
</organism>
<evidence type="ECO:0000259" key="1">
    <source>
        <dbReference type="SMART" id="SM00871"/>
    </source>
</evidence>
<dbReference type="InterPro" id="IPR010499">
    <property type="entry name" value="AraC_E-bd"/>
</dbReference>
<sequence length="161" mass="17240">MPTVVDRPAQRYVAERATLGIAEFPRIADRLPPLIGTLTAGGAGLAGAPFFRYRVLHPGPRFTVEAGVPIDGGFTPDEPAFLGELPAGRYVLETYVGAPGGLAAATEAVLAWGTAEGLTWDRTGGPDGEEWGCRLEVLRTDPRQVPDPAQWVTDLLFRLED</sequence>
<dbReference type="SMART" id="SM00871">
    <property type="entry name" value="AraC_E_bind"/>
    <property type="match status" value="1"/>
</dbReference>
<reference evidence="2 3" key="1">
    <citation type="submission" date="2014-05" db="EMBL/GenBank/DDBJ databases">
        <title>Draft genome sequence of Amycolatopsis rifamycinica DSM 46095.</title>
        <authorList>
            <person name="Lal R."/>
            <person name="Saxena A."/>
            <person name="Kumari R."/>
            <person name="Mukherjee U."/>
            <person name="Singh P."/>
            <person name="Sangwan N."/>
            <person name="Mahato N.K."/>
        </authorList>
    </citation>
    <scope>NUCLEOTIDE SEQUENCE [LARGE SCALE GENOMIC DNA]</scope>
    <source>
        <strain evidence="2 3">DSM 46095</strain>
    </source>
</reference>
<dbReference type="AlphaFoldDB" id="A0A066TUW8"/>
<dbReference type="Proteomes" id="UP000027345">
    <property type="component" value="Unassembled WGS sequence"/>
</dbReference>
<evidence type="ECO:0000313" key="3">
    <source>
        <dbReference type="Proteomes" id="UP000027345"/>
    </source>
</evidence>